<dbReference type="PANTHER" id="PTHR32196:SF71">
    <property type="entry name" value="AUTOINDUCER 2 IMPORT SYSTEM PERMEASE PROTEIN LSRD"/>
    <property type="match status" value="1"/>
</dbReference>
<evidence type="ECO:0000313" key="12">
    <source>
        <dbReference type="Proteomes" id="UP000269198"/>
    </source>
</evidence>
<proteinExistence type="predicted"/>
<dbReference type="OrthoDB" id="7947581at2"/>
<evidence type="ECO:0000256" key="5">
    <source>
        <dbReference type="ARBA" id="ARBA00022692"/>
    </source>
</evidence>
<feature type="transmembrane region" description="Helical" evidence="10">
    <location>
        <begin position="232"/>
        <end position="251"/>
    </location>
</feature>
<evidence type="ECO:0000256" key="7">
    <source>
        <dbReference type="ARBA" id="ARBA00023136"/>
    </source>
</evidence>
<keyword evidence="7 10" id="KW-0472">Membrane</keyword>
<evidence type="ECO:0000256" key="8">
    <source>
        <dbReference type="ARBA" id="ARBA00039381"/>
    </source>
</evidence>
<dbReference type="Pfam" id="PF02653">
    <property type="entry name" value="BPD_transp_2"/>
    <property type="match status" value="1"/>
</dbReference>
<accession>A0A3N0E3K1</accession>
<feature type="transmembrane region" description="Helical" evidence="10">
    <location>
        <begin position="64"/>
        <end position="85"/>
    </location>
</feature>
<dbReference type="RefSeq" id="WP_123202794.1">
    <property type="nucleotide sequence ID" value="NZ_RJMB01000023.1"/>
</dbReference>
<evidence type="ECO:0000256" key="10">
    <source>
        <dbReference type="SAM" id="Phobius"/>
    </source>
</evidence>
<dbReference type="EMBL" id="RJMB01000023">
    <property type="protein sequence ID" value="RNL82422.1"/>
    <property type="molecule type" value="Genomic_DNA"/>
</dbReference>
<dbReference type="CDD" id="cd06579">
    <property type="entry name" value="TM_PBP1_transp_AraH_like"/>
    <property type="match status" value="1"/>
</dbReference>
<name>A0A3N0E3K1_9ACTN</name>
<feature type="transmembrane region" description="Helical" evidence="10">
    <location>
        <begin position="132"/>
        <end position="152"/>
    </location>
</feature>
<comment type="caution">
    <text evidence="11">The sequence shown here is derived from an EMBL/GenBank/DDBJ whole genome shotgun (WGS) entry which is preliminary data.</text>
</comment>
<evidence type="ECO:0000256" key="9">
    <source>
        <dbReference type="SAM" id="MobiDB-lite"/>
    </source>
</evidence>
<dbReference type="PANTHER" id="PTHR32196">
    <property type="entry name" value="ABC TRANSPORTER PERMEASE PROTEIN YPHD-RELATED-RELATED"/>
    <property type="match status" value="1"/>
</dbReference>
<keyword evidence="3" id="KW-1003">Cell membrane</keyword>
<comment type="subcellular location">
    <subcellularLocation>
        <location evidence="1">Cell membrane</location>
        <topology evidence="1">Multi-pass membrane protein</topology>
    </subcellularLocation>
</comment>
<protein>
    <recommendedName>
        <fullName evidence="8">Autoinducer 2 import system permease protein LsrD</fullName>
    </recommendedName>
</protein>
<reference evidence="11 12" key="1">
    <citation type="submission" date="2018-11" db="EMBL/GenBank/DDBJ databases">
        <title>The genome draft of YIM 96095.</title>
        <authorList>
            <person name="Tang S.-K."/>
            <person name="Chunyu W.-X."/>
            <person name="Feng Y.-Z."/>
        </authorList>
    </citation>
    <scope>NUCLEOTIDE SEQUENCE [LARGE SCALE GENOMIC DNA]</scope>
    <source>
        <strain evidence="11 12">YIM 96095</strain>
    </source>
</reference>
<evidence type="ECO:0000256" key="4">
    <source>
        <dbReference type="ARBA" id="ARBA00022519"/>
    </source>
</evidence>
<keyword evidence="6 10" id="KW-1133">Transmembrane helix</keyword>
<keyword evidence="5 10" id="KW-0812">Transmembrane</keyword>
<dbReference type="Proteomes" id="UP000269198">
    <property type="component" value="Unassembled WGS sequence"/>
</dbReference>
<keyword evidence="4" id="KW-0997">Cell inner membrane</keyword>
<sequence length="367" mass="37653">MATSSTPAEDVAQDGAVGRDSLTTRLGALLRTREATVIGALLVSLLTASLLVESFATPRNAGYLLLDVAAVAMIALPMTLVVITAEIDLSVASTLGLTSAVMGQLWTAGLPLETIVPLCLLMGALLGAINGVLVTVAGLPSLAVTIGTMAAYRGLAYVVLGDRAVTDFPLSWTSGVTGDVPGTEIPWIGLVLLLLAAVFGALLHATPLGRGLYAIGANPEAARFAGMSVRWIKLWMFVLTGTVAALAGIYWTLRYGSARADNAFALELSVVAAVLLGGVSIFGGRGSLPGVIAGVLLFGSISNALRLASVSEEALVAVTGLLLIVSVVAPNLTDRIRELRAQRARARVAAQSPTTTRTEQPTGGTNA</sequence>
<dbReference type="InterPro" id="IPR001851">
    <property type="entry name" value="ABC_transp_permease"/>
</dbReference>
<evidence type="ECO:0000313" key="11">
    <source>
        <dbReference type="EMBL" id="RNL82422.1"/>
    </source>
</evidence>
<keyword evidence="2" id="KW-0813">Transport</keyword>
<feature type="transmembrane region" description="Helical" evidence="10">
    <location>
        <begin position="105"/>
        <end position="125"/>
    </location>
</feature>
<feature type="transmembrane region" description="Helical" evidence="10">
    <location>
        <begin position="35"/>
        <end position="52"/>
    </location>
</feature>
<dbReference type="GO" id="GO:0022857">
    <property type="term" value="F:transmembrane transporter activity"/>
    <property type="evidence" value="ECO:0007669"/>
    <property type="project" value="InterPro"/>
</dbReference>
<feature type="transmembrane region" description="Helical" evidence="10">
    <location>
        <begin position="185"/>
        <end position="203"/>
    </location>
</feature>
<gene>
    <name evidence="11" type="ORF">EFW17_19110</name>
</gene>
<evidence type="ECO:0000256" key="2">
    <source>
        <dbReference type="ARBA" id="ARBA00022448"/>
    </source>
</evidence>
<feature type="region of interest" description="Disordered" evidence="9">
    <location>
        <begin position="347"/>
        <end position="367"/>
    </location>
</feature>
<feature type="transmembrane region" description="Helical" evidence="10">
    <location>
        <begin position="290"/>
        <end position="308"/>
    </location>
</feature>
<evidence type="ECO:0000256" key="3">
    <source>
        <dbReference type="ARBA" id="ARBA00022475"/>
    </source>
</evidence>
<keyword evidence="12" id="KW-1185">Reference proteome</keyword>
<evidence type="ECO:0000256" key="6">
    <source>
        <dbReference type="ARBA" id="ARBA00022989"/>
    </source>
</evidence>
<evidence type="ECO:0000256" key="1">
    <source>
        <dbReference type="ARBA" id="ARBA00004651"/>
    </source>
</evidence>
<feature type="transmembrane region" description="Helical" evidence="10">
    <location>
        <begin position="314"/>
        <end position="333"/>
    </location>
</feature>
<dbReference type="AlphaFoldDB" id="A0A3N0E3K1"/>
<dbReference type="GO" id="GO:0005886">
    <property type="term" value="C:plasma membrane"/>
    <property type="evidence" value="ECO:0007669"/>
    <property type="project" value="UniProtKB-SubCell"/>
</dbReference>
<organism evidence="11 12">
    <name type="scientific">Halostreptopolyspora alba</name>
    <dbReference type="NCBI Taxonomy" id="2487137"/>
    <lineage>
        <taxon>Bacteria</taxon>
        <taxon>Bacillati</taxon>
        <taxon>Actinomycetota</taxon>
        <taxon>Actinomycetes</taxon>
        <taxon>Streptosporangiales</taxon>
        <taxon>Nocardiopsidaceae</taxon>
        <taxon>Halostreptopolyspora</taxon>
    </lineage>
</organism>
<feature type="transmembrane region" description="Helical" evidence="10">
    <location>
        <begin position="263"/>
        <end position="283"/>
    </location>
</feature>